<dbReference type="AlphaFoldDB" id="A0A3E3HWT6"/>
<proteinExistence type="predicted"/>
<sequence>MYILPMYINVYAVNDNSGRLYPTDWRYLTCRNLIIIVPAGQIVWRCCWEIFGQRYFQNFIF</sequence>
<comment type="caution">
    <text evidence="1">The sequence shown here is derived from an EMBL/GenBank/DDBJ whole genome shotgun (WGS) entry which is preliminary data.</text>
</comment>
<reference evidence="1" key="1">
    <citation type="submission" date="2018-08" db="EMBL/GenBank/DDBJ databases">
        <title>A genome reference for cultivated species of the human gut microbiota.</title>
        <authorList>
            <person name="Zou Y."/>
            <person name="Xue W."/>
            <person name="Luo G."/>
        </authorList>
    </citation>
    <scope>NUCLEOTIDE SEQUENCE [LARGE SCALE GENOMIC DNA]</scope>
    <source>
        <strain evidence="1">TF05-5AC</strain>
    </source>
</reference>
<dbReference type="Proteomes" id="UP000260812">
    <property type="component" value="Unassembled WGS sequence"/>
</dbReference>
<accession>A0A3E3HWT6</accession>
<evidence type="ECO:0000313" key="2">
    <source>
        <dbReference type="Proteomes" id="UP000260812"/>
    </source>
</evidence>
<gene>
    <name evidence="1" type="ORF">DXC51_24900</name>
</gene>
<dbReference type="EMBL" id="QVLV01000027">
    <property type="protein sequence ID" value="RGE56294.1"/>
    <property type="molecule type" value="Genomic_DNA"/>
</dbReference>
<keyword evidence="2" id="KW-1185">Reference proteome</keyword>
<protein>
    <submittedName>
        <fullName evidence="1">Uncharacterized protein</fullName>
    </submittedName>
</protein>
<name>A0A3E3HWT6_9FIRM</name>
<evidence type="ECO:0000313" key="1">
    <source>
        <dbReference type="EMBL" id="RGE56294.1"/>
    </source>
</evidence>
<organism evidence="1 2">
    <name type="scientific">Eisenbergiella massiliensis</name>
    <dbReference type="NCBI Taxonomy" id="1720294"/>
    <lineage>
        <taxon>Bacteria</taxon>
        <taxon>Bacillati</taxon>
        <taxon>Bacillota</taxon>
        <taxon>Clostridia</taxon>
        <taxon>Lachnospirales</taxon>
        <taxon>Lachnospiraceae</taxon>
        <taxon>Eisenbergiella</taxon>
    </lineage>
</organism>